<comment type="function">
    <text evidence="7">Pyrophosphatase that catalyzes the hydrolysis of nucleoside triphosphates to their monophosphate derivatives, with a high preference for the non-canonical purine nucleotides XTP (xanthosine triphosphate), dITP (deoxyinosine triphosphate) and ITP. Seems to function as a house-cleaning enzyme that removes non-canonical purine nucleotides from the nucleotide pool, thus preventing their incorporation into DNA/RNA and avoiding chromosomal lesions.</text>
</comment>
<evidence type="ECO:0000256" key="4">
    <source>
        <dbReference type="ARBA" id="ARBA00022801"/>
    </source>
</evidence>
<dbReference type="InterPro" id="IPR002637">
    <property type="entry name" value="RdgB/HAM1"/>
</dbReference>
<protein>
    <recommendedName>
        <fullName evidence="7">dITP/XTP pyrophosphatase</fullName>
        <ecNumber evidence="7">3.6.1.66</ecNumber>
    </recommendedName>
    <alternativeName>
        <fullName evidence="7">Non-canonical purine NTP pyrophosphatase</fullName>
    </alternativeName>
    <alternativeName>
        <fullName evidence="7">Non-standard purine NTP pyrophosphatase</fullName>
    </alternativeName>
    <alternativeName>
        <fullName evidence="7">Nucleoside-triphosphate diphosphatase</fullName>
    </alternativeName>
    <alternativeName>
        <fullName evidence="7">Nucleoside-triphosphate pyrophosphatase</fullName>
        <shortName evidence="7">NTPase</shortName>
    </alternativeName>
</protein>
<keyword evidence="10" id="KW-1185">Reference proteome</keyword>
<comment type="subunit">
    <text evidence="7">Homodimer.</text>
</comment>
<name>A0ABU3NT07_9FIRM</name>
<comment type="cofactor">
    <cofactor evidence="7">
        <name>Mg(2+)</name>
        <dbReference type="ChEBI" id="CHEBI:18420"/>
    </cofactor>
    <text evidence="7">Binds 1 Mg(2+) ion per subunit.</text>
</comment>
<accession>A0ABU3NT07</accession>
<feature type="active site" description="Proton acceptor" evidence="7">
    <location>
        <position position="70"/>
    </location>
</feature>
<evidence type="ECO:0000313" key="10">
    <source>
        <dbReference type="Proteomes" id="UP001254848"/>
    </source>
</evidence>
<feature type="binding site" evidence="7">
    <location>
        <begin position="181"/>
        <end position="182"/>
    </location>
    <ligand>
        <name>substrate</name>
    </ligand>
</feature>
<dbReference type="InterPro" id="IPR020922">
    <property type="entry name" value="dITP/XTP_pyrophosphatase"/>
</dbReference>
<dbReference type="CDD" id="cd00515">
    <property type="entry name" value="HAM1"/>
    <property type="match status" value="1"/>
</dbReference>
<feature type="binding site" evidence="7">
    <location>
        <position position="71"/>
    </location>
    <ligand>
        <name>substrate</name>
    </ligand>
</feature>
<evidence type="ECO:0000256" key="1">
    <source>
        <dbReference type="ARBA" id="ARBA00008023"/>
    </source>
</evidence>
<evidence type="ECO:0000256" key="2">
    <source>
        <dbReference type="ARBA" id="ARBA00022723"/>
    </source>
</evidence>
<keyword evidence="3 7" id="KW-0547">Nucleotide-binding</keyword>
<dbReference type="Pfam" id="PF01725">
    <property type="entry name" value="Ham1p_like"/>
    <property type="match status" value="1"/>
</dbReference>
<evidence type="ECO:0000256" key="7">
    <source>
        <dbReference type="HAMAP-Rule" id="MF_01405"/>
    </source>
</evidence>
<dbReference type="GO" id="GO:0036220">
    <property type="term" value="F:ITP diphosphatase activity"/>
    <property type="evidence" value="ECO:0007669"/>
    <property type="project" value="UniProtKB-EC"/>
</dbReference>
<proteinExistence type="inferred from homology"/>
<reference evidence="9 10" key="1">
    <citation type="submission" date="2023-07" db="EMBL/GenBank/DDBJ databases">
        <title>The novel representative of Negativicutes class, Anaeroselena agilis gen. nov. sp. nov.</title>
        <authorList>
            <person name="Prokofeva M.I."/>
            <person name="Elcheninov A.G."/>
            <person name="Klyukina A."/>
            <person name="Kublanov I.V."/>
            <person name="Frolov E.N."/>
            <person name="Podosokorskaya O.A."/>
        </authorList>
    </citation>
    <scope>NUCLEOTIDE SEQUENCE [LARGE SCALE GENOMIC DNA]</scope>
    <source>
        <strain evidence="9 10">4137-cl</strain>
    </source>
</reference>
<evidence type="ECO:0000256" key="8">
    <source>
        <dbReference type="RuleBase" id="RU003781"/>
    </source>
</evidence>
<comment type="catalytic activity">
    <reaction evidence="7">
        <text>XTP + H2O = XMP + diphosphate + H(+)</text>
        <dbReference type="Rhea" id="RHEA:28610"/>
        <dbReference type="ChEBI" id="CHEBI:15377"/>
        <dbReference type="ChEBI" id="CHEBI:15378"/>
        <dbReference type="ChEBI" id="CHEBI:33019"/>
        <dbReference type="ChEBI" id="CHEBI:57464"/>
        <dbReference type="ChEBI" id="CHEBI:61314"/>
        <dbReference type="EC" id="3.6.1.66"/>
    </reaction>
</comment>
<comment type="catalytic activity">
    <reaction evidence="7">
        <text>ITP + H2O = IMP + diphosphate + H(+)</text>
        <dbReference type="Rhea" id="RHEA:29399"/>
        <dbReference type="ChEBI" id="CHEBI:15377"/>
        <dbReference type="ChEBI" id="CHEBI:15378"/>
        <dbReference type="ChEBI" id="CHEBI:33019"/>
        <dbReference type="ChEBI" id="CHEBI:58053"/>
        <dbReference type="ChEBI" id="CHEBI:61402"/>
        <dbReference type="EC" id="3.6.1.66"/>
    </reaction>
</comment>
<dbReference type="RefSeq" id="WP_413778513.1">
    <property type="nucleotide sequence ID" value="NZ_JAUOZS010000001.1"/>
</dbReference>
<feature type="binding site" evidence="7">
    <location>
        <position position="70"/>
    </location>
    <ligand>
        <name>Mg(2+)</name>
        <dbReference type="ChEBI" id="CHEBI:18420"/>
    </ligand>
</feature>
<feature type="binding site" evidence="7">
    <location>
        <begin position="153"/>
        <end position="156"/>
    </location>
    <ligand>
        <name>substrate</name>
    </ligand>
</feature>
<evidence type="ECO:0000256" key="6">
    <source>
        <dbReference type="ARBA" id="ARBA00023080"/>
    </source>
</evidence>
<dbReference type="HAMAP" id="MF_01405">
    <property type="entry name" value="Non_canon_purine_NTPase"/>
    <property type="match status" value="1"/>
</dbReference>
<dbReference type="EC" id="3.6.1.66" evidence="7"/>
<dbReference type="EMBL" id="JAUOZS010000001">
    <property type="protein sequence ID" value="MDT8899949.1"/>
    <property type="molecule type" value="Genomic_DNA"/>
</dbReference>
<keyword evidence="4 7" id="KW-0378">Hydrolase</keyword>
<dbReference type="NCBIfam" id="TIGR00042">
    <property type="entry name" value="RdgB/HAM1 family non-canonical purine NTP pyrophosphatase"/>
    <property type="match status" value="1"/>
</dbReference>
<dbReference type="Proteomes" id="UP001254848">
    <property type="component" value="Unassembled WGS sequence"/>
</dbReference>
<evidence type="ECO:0000256" key="3">
    <source>
        <dbReference type="ARBA" id="ARBA00022741"/>
    </source>
</evidence>
<dbReference type="InterPro" id="IPR029001">
    <property type="entry name" value="ITPase-like_fam"/>
</dbReference>
<feature type="binding site" evidence="7">
    <location>
        <begin position="8"/>
        <end position="13"/>
    </location>
    <ligand>
        <name>substrate</name>
    </ligand>
</feature>
<dbReference type="PANTHER" id="PTHR11067">
    <property type="entry name" value="INOSINE TRIPHOSPHATE PYROPHOSPHATASE/HAM1 PROTEIN"/>
    <property type="match status" value="1"/>
</dbReference>
<comment type="caution">
    <text evidence="9">The sequence shown here is derived from an EMBL/GenBank/DDBJ whole genome shotgun (WGS) entry which is preliminary data.</text>
</comment>
<keyword evidence="6 7" id="KW-0546">Nucleotide metabolism</keyword>
<feature type="binding site" evidence="7">
    <location>
        <position position="41"/>
    </location>
    <ligand>
        <name>Mg(2+)</name>
        <dbReference type="ChEBI" id="CHEBI:18420"/>
    </ligand>
</feature>
<gene>
    <name evidence="9" type="ORF">Q4T40_01635</name>
</gene>
<keyword evidence="5 7" id="KW-0460">Magnesium</keyword>
<dbReference type="Gene3D" id="3.90.950.10">
    <property type="match status" value="1"/>
</dbReference>
<evidence type="ECO:0000256" key="5">
    <source>
        <dbReference type="ARBA" id="ARBA00022842"/>
    </source>
</evidence>
<evidence type="ECO:0000313" key="9">
    <source>
        <dbReference type="EMBL" id="MDT8899949.1"/>
    </source>
</evidence>
<feature type="binding site" evidence="7">
    <location>
        <position position="176"/>
    </location>
    <ligand>
        <name>substrate</name>
    </ligand>
</feature>
<dbReference type="PANTHER" id="PTHR11067:SF9">
    <property type="entry name" value="INOSINE TRIPHOSPHATE PYROPHOSPHATASE"/>
    <property type="match status" value="1"/>
</dbReference>
<sequence>MISIVVATGNKGKVKEIAAALAALPVEVLALDKFPAIPEAEENGDTFAANAVLKATHYALHTGMPCLADDSGLEVDALNGAPGVYSARYAGPGATDEACNAKLLAALADVPQNERTARFRCVLAYVDPDGALLTAEGTCEGTILREPRGTGGFGYDPLFLLPGAAKTMAEMTIEEKNAVSHRGQALRNMATTLARYIHENRRA</sequence>
<comment type="catalytic activity">
    <reaction evidence="7">
        <text>dITP + H2O = dIMP + diphosphate + H(+)</text>
        <dbReference type="Rhea" id="RHEA:28342"/>
        <dbReference type="ChEBI" id="CHEBI:15377"/>
        <dbReference type="ChEBI" id="CHEBI:15378"/>
        <dbReference type="ChEBI" id="CHEBI:33019"/>
        <dbReference type="ChEBI" id="CHEBI:61194"/>
        <dbReference type="ChEBI" id="CHEBI:61382"/>
        <dbReference type="EC" id="3.6.1.66"/>
    </reaction>
</comment>
<keyword evidence="2 7" id="KW-0479">Metal-binding</keyword>
<dbReference type="SUPFAM" id="SSF52972">
    <property type="entry name" value="ITPase-like"/>
    <property type="match status" value="1"/>
</dbReference>
<dbReference type="NCBIfam" id="NF011397">
    <property type="entry name" value="PRK14822.1"/>
    <property type="match status" value="1"/>
</dbReference>
<organism evidence="9 10">
    <name type="scientific">Anaeroselena agilis</name>
    <dbReference type="NCBI Taxonomy" id="3063788"/>
    <lineage>
        <taxon>Bacteria</taxon>
        <taxon>Bacillati</taxon>
        <taxon>Bacillota</taxon>
        <taxon>Negativicutes</taxon>
        <taxon>Acetonemataceae</taxon>
        <taxon>Anaeroselena</taxon>
    </lineage>
</organism>
<comment type="similarity">
    <text evidence="1 7 8">Belongs to the HAM1 NTPase family.</text>
</comment>